<feature type="domain" description="Secretion system C-terminal sorting" evidence="2">
    <location>
        <begin position="286"/>
        <end position="351"/>
    </location>
</feature>
<reference evidence="3 4" key="1">
    <citation type="submission" date="2017-05" db="EMBL/GenBank/DDBJ databases">
        <authorList>
            <person name="Varghese N."/>
            <person name="Submissions S."/>
        </authorList>
    </citation>
    <scope>NUCLEOTIDE SEQUENCE [LARGE SCALE GENOMIC DNA]</scope>
    <source>
        <strain evidence="3 4">DSM 18015</strain>
    </source>
</reference>
<proteinExistence type="predicted"/>
<evidence type="ECO:0000313" key="3">
    <source>
        <dbReference type="EMBL" id="SMP92802.1"/>
    </source>
</evidence>
<gene>
    <name evidence="3" type="ORF">SAMN05421679_104181</name>
</gene>
<name>A0ABY1R1Z4_9FLAO</name>
<organism evidence="3 4">
    <name type="scientific">Epilithonimonas pallida</name>
    <dbReference type="NCBI Taxonomy" id="373671"/>
    <lineage>
        <taxon>Bacteria</taxon>
        <taxon>Pseudomonadati</taxon>
        <taxon>Bacteroidota</taxon>
        <taxon>Flavobacteriia</taxon>
        <taxon>Flavobacteriales</taxon>
        <taxon>Weeksellaceae</taxon>
        <taxon>Chryseobacterium group</taxon>
        <taxon>Epilithonimonas</taxon>
    </lineage>
</organism>
<evidence type="ECO:0000259" key="2">
    <source>
        <dbReference type="Pfam" id="PF18962"/>
    </source>
</evidence>
<protein>
    <submittedName>
        <fullName evidence="3">Por secretion system C-terminal sorting domain-containing protein</fullName>
    </submittedName>
</protein>
<accession>A0ABY1R1Z4</accession>
<comment type="caution">
    <text evidence="3">The sequence shown here is derived from an EMBL/GenBank/DDBJ whole genome shotgun (WGS) entry which is preliminary data.</text>
</comment>
<dbReference type="NCBIfam" id="TIGR04183">
    <property type="entry name" value="Por_Secre_tail"/>
    <property type="match status" value="1"/>
</dbReference>
<keyword evidence="1" id="KW-0732">Signal</keyword>
<dbReference type="Pfam" id="PF18962">
    <property type="entry name" value="Por_Secre_tail"/>
    <property type="match status" value="1"/>
</dbReference>
<dbReference type="RefSeq" id="WP_283416648.1">
    <property type="nucleotide sequence ID" value="NZ_FXUO01000004.1"/>
</dbReference>
<keyword evidence="4" id="KW-1185">Reference proteome</keyword>
<evidence type="ECO:0000256" key="1">
    <source>
        <dbReference type="ARBA" id="ARBA00022729"/>
    </source>
</evidence>
<evidence type="ECO:0000313" key="4">
    <source>
        <dbReference type="Proteomes" id="UP001158050"/>
    </source>
</evidence>
<dbReference type="EMBL" id="FXUO01000004">
    <property type="protein sequence ID" value="SMP92802.1"/>
    <property type="molecule type" value="Genomic_DNA"/>
</dbReference>
<dbReference type="InterPro" id="IPR026444">
    <property type="entry name" value="Secre_tail"/>
</dbReference>
<sequence>MKKLYILFLGILGILSSAQNSLLFNKNWKIEQVNVNGSNKDISNDQYAYFITFHSDFLFNYISTICSENLGKVNFSSSSNDFVITEAKTSSSNCQSNELNDNYSLFFTKNASANNKISYNIETVSYGYKLKLTNISGDYISYSFYTPPTDLTNTVWNISSLKIASVNYYKPTHWAGNNTTIFSNGDIITSYFNAGSGSVGFYSDNRFRVLNLAITLADSFDQEINNFDGLYFGNFFSGTDGRINPYSYAISNGNETLVITKYNGDTATYTKKALATSEAAKSKISVYPNPSSDVIKIEKLKPNSSLELTDSSGKLIRTISNIKSDKTEINIKNLASGIYYLKVDGQSVQKIIKK</sequence>
<dbReference type="Proteomes" id="UP001158050">
    <property type="component" value="Unassembled WGS sequence"/>
</dbReference>